<organism evidence="2 3">
    <name type="scientific">Nocardioides mangrovi</name>
    <dbReference type="NCBI Taxonomy" id="2874580"/>
    <lineage>
        <taxon>Bacteria</taxon>
        <taxon>Bacillati</taxon>
        <taxon>Actinomycetota</taxon>
        <taxon>Actinomycetes</taxon>
        <taxon>Propionibacteriales</taxon>
        <taxon>Nocardioidaceae</taxon>
        <taxon>Nocardioides</taxon>
    </lineage>
</organism>
<sequence>MPDLGKMPEPEIEPGEPPAGGPDAPPEDPESGGAIPDPPLADNPAIAEKVPDPVLKEVGEAEDTSTKATRDESGTEADGEPDKESPA</sequence>
<gene>
    <name evidence="2" type="ORF">K8U61_06080</name>
</gene>
<dbReference type="EMBL" id="JAIQZJ010000002">
    <property type="protein sequence ID" value="MBZ5737724.1"/>
    <property type="molecule type" value="Genomic_DNA"/>
</dbReference>
<feature type="compositionally biased region" description="Basic and acidic residues" evidence="1">
    <location>
        <begin position="49"/>
        <end position="73"/>
    </location>
</feature>
<evidence type="ECO:0000313" key="3">
    <source>
        <dbReference type="Proteomes" id="UP000780875"/>
    </source>
</evidence>
<feature type="region of interest" description="Disordered" evidence="1">
    <location>
        <begin position="1"/>
        <end position="87"/>
    </location>
</feature>
<evidence type="ECO:0000256" key="1">
    <source>
        <dbReference type="SAM" id="MobiDB-lite"/>
    </source>
</evidence>
<keyword evidence="3" id="KW-1185">Reference proteome</keyword>
<reference evidence="2 3" key="1">
    <citation type="submission" date="2021-09" db="EMBL/GenBank/DDBJ databases">
        <title>Whole genome sequence of Nocardioides sp. GBK3QG-3.</title>
        <authorList>
            <person name="Tuo L."/>
        </authorList>
    </citation>
    <scope>NUCLEOTIDE SEQUENCE [LARGE SCALE GENOMIC DNA]</scope>
    <source>
        <strain evidence="2 3">GBK3QG-3</strain>
    </source>
</reference>
<comment type="caution">
    <text evidence="2">The sequence shown here is derived from an EMBL/GenBank/DDBJ whole genome shotgun (WGS) entry which is preliminary data.</text>
</comment>
<name>A0ABS7U9R4_9ACTN</name>
<dbReference type="Proteomes" id="UP000780875">
    <property type="component" value="Unassembled WGS sequence"/>
</dbReference>
<dbReference type="RefSeq" id="WP_224122100.1">
    <property type="nucleotide sequence ID" value="NZ_JAIQZJ010000002.1"/>
</dbReference>
<proteinExistence type="predicted"/>
<evidence type="ECO:0000313" key="2">
    <source>
        <dbReference type="EMBL" id="MBZ5737724.1"/>
    </source>
</evidence>
<feature type="compositionally biased region" description="Pro residues" evidence="1">
    <location>
        <begin position="15"/>
        <end position="24"/>
    </location>
</feature>
<accession>A0ABS7U9R4</accession>
<protein>
    <submittedName>
        <fullName evidence="2">Uncharacterized protein</fullName>
    </submittedName>
</protein>